<dbReference type="InterPro" id="IPR001958">
    <property type="entry name" value="Tet-R_TetA/multi-R_MdtG-like"/>
</dbReference>
<evidence type="ECO:0000313" key="9">
    <source>
        <dbReference type="Proteomes" id="UP001144673"/>
    </source>
</evidence>
<dbReference type="RefSeq" id="XP_056050130.1">
    <property type="nucleotide sequence ID" value="XM_056193053.1"/>
</dbReference>
<evidence type="ECO:0000256" key="5">
    <source>
        <dbReference type="ARBA" id="ARBA00023136"/>
    </source>
</evidence>
<keyword evidence="9" id="KW-1185">Reference proteome</keyword>
<dbReference type="KEGG" id="amus:LMH87_001729"/>
<feature type="transmembrane region" description="Helical" evidence="6">
    <location>
        <begin position="123"/>
        <end position="143"/>
    </location>
</feature>
<organism evidence="8 9">
    <name type="scientific">Akanthomyces muscarius</name>
    <name type="common">Entomopathogenic fungus</name>
    <name type="synonym">Lecanicillium muscarium</name>
    <dbReference type="NCBI Taxonomy" id="2231603"/>
    <lineage>
        <taxon>Eukaryota</taxon>
        <taxon>Fungi</taxon>
        <taxon>Dikarya</taxon>
        <taxon>Ascomycota</taxon>
        <taxon>Pezizomycotina</taxon>
        <taxon>Sordariomycetes</taxon>
        <taxon>Hypocreomycetidae</taxon>
        <taxon>Hypocreales</taxon>
        <taxon>Cordycipitaceae</taxon>
        <taxon>Akanthomyces</taxon>
    </lineage>
</organism>
<feature type="transmembrane region" description="Helical" evidence="6">
    <location>
        <begin position="181"/>
        <end position="204"/>
    </location>
</feature>
<dbReference type="PANTHER" id="PTHR23504:SF6">
    <property type="entry name" value="MULTIDRUG TRANSPORTER, PUTATIVE (AFU_ORTHOLOGUE AFUA_4G08740)-RELATED"/>
    <property type="match status" value="1"/>
</dbReference>
<dbReference type="InterPro" id="IPR036259">
    <property type="entry name" value="MFS_trans_sf"/>
</dbReference>
<accession>A0A9W8UIQ7</accession>
<comment type="subcellular location">
    <subcellularLocation>
        <location evidence="1">Membrane</location>
        <topology evidence="1">Multi-pass membrane protein</topology>
    </subcellularLocation>
</comment>
<feature type="transmembrane region" description="Helical" evidence="6">
    <location>
        <begin position="325"/>
        <end position="346"/>
    </location>
</feature>
<dbReference type="InterPro" id="IPR020846">
    <property type="entry name" value="MFS_dom"/>
</dbReference>
<keyword evidence="4 6" id="KW-1133">Transmembrane helix</keyword>
<evidence type="ECO:0000256" key="3">
    <source>
        <dbReference type="ARBA" id="ARBA00022692"/>
    </source>
</evidence>
<evidence type="ECO:0000259" key="7">
    <source>
        <dbReference type="PROSITE" id="PS50850"/>
    </source>
</evidence>
<dbReference type="PRINTS" id="PR01035">
    <property type="entry name" value="TCRTETA"/>
</dbReference>
<dbReference type="Gene3D" id="1.20.1250.20">
    <property type="entry name" value="MFS general substrate transporter like domains"/>
    <property type="match status" value="1"/>
</dbReference>
<dbReference type="Pfam" id="PF07690">
    <property type="entry name" value="MFS_1"/>
    <property type="match status" value="1"/>
</dbReference>
<evidence type="ECO:0000256" key="2">
    <source>
        <dbReference type="ARBA" id="ARBA00022448"/>
    </source>
</evidence>
<evidence type="ECO:0000256" key="6">
    <source>
        <dbReference type="SAM" id="Phobius"/>
    </source>
</evidence>
<feature type="transmembrane region" description="Helical" evidence="6">
    <location>
        <begin position="149"/>
        <end position="169"/>
    </location>
</feature>
<feature type="transmembrane region" description="Helical" evidence="6">
    <location>
        <begin position="434"/>
        <end position="452"/>
    </location>
</feature>
<dbReference type="GO" id="GO:0022857">
    <property type="term" value="F:transmembrane transporter activity"/>
    <property type="evidence" value="ECO:0007669"/>
    <property type="project" value="InterPro"/>
</dbReference>
<sequence length="577" mass="60637">MAITSTTVHVSSIPEPAQATCTGQKGEQAADAASSGSWAAMPQKGQLALITSARLVEMVASGSQQSFIIFQLRSFAATDGSLPDTATVALQLSLLRAAGAIPQLFTSTLWGMLADHPRIGRRAVIVLGLVLSGIGSFGLGFTHSFAGAVVWRLIVGMAGGKGAAMRSTIREISGERFESRGVLLLPAAFNLGSIIGPILGGLLADGAVGGTTHTGGWFAACPFLLPNAVNGFLKLGIAALIAFRLKETHPAAGKKGKKKKSISILPLWVRELYTQYLQKRQARYEPLANQEYELNEQEEGQRLVSVAEEKQQPVSIWTMRLILTLAARALVSMHLFSYPSLLLVFASTPRFDSSQDFISSSDNSSTSAVRSTSNSTYVEVPPDYHPHGPFVFTGGLAFRPRDIATVFAIRGVVGALLQLIFFPKLRDMFGTLRLYRYALVIFPVAYALHPYLTALPSATFAPLPSSGVTLWAVVVAILVVQSTARSMVLPAGAMMLNAACPDRAVLATVNGIGASVGAAARGMGHLVMTGWLYGVGLGAGVVGLAWWAMAGVAVAAVVAAACVPDGPGSGALDNDAE</sequence>
<evidence type="ECO:0000256" key="1">
    <source>
        <dbReference type="ARBA" id="ARBA00004141"/>
    </source>
</evidence>
<keyword evidence="5 6" id="KW-0472">Membrane</keyword>
<dbReference type="EMBL" id="JAJHUN010000010">
    <property type="protein sequence ID" value="KAJ4147189.1"/>
    <property type="molecule type" value="Genomic_DNA"/>
</dbReference>
<dbReference type="AlphaFoldDB" id="A0A9W8UIQ7"/>
<reference evidence="8" key="1">
    <citation type="journal article" date="2023" name="Access Microbiol">
        <title>De-novo genome assembly for Akanthomyces muscarius, a biocontrol agent of insect agricultural pests.</title>
        <authorList>
            <person name="Erdos Z."/>
            <person name="Studholme D.J."/>
            <person name="Raymond B."/>
            <person name="Sharma M."/>
        </authorList>
    </citation>
    <scope>NUCLEOTIDE SEQUENCE</scope>
    <source>
        <strain evidence="8">Ve6</strain>
    </source>
</reference>
<dbReference type="InterPro" id="IPR011701">
    <property type="entry name" value="MFS"/>
</dbReference>
<dbReference type="GeneID" id="80888888"/>
<keyword evidence="3 6" id="KW-0812">Transmembrane</keyword>
<dbReference type="SUPFAM" id="SSF103473">
    <property type="entry name" value="MFS general substrate transporter"/>
    <property type="match status" value="2"/>
</dbReference>
<name>A0A9W8UIQ7_AKAMU</name>
<keyword evidence="2" id="KW-0813">Transport</keyword>
<comment type="caution">
    <text evidence="8">The sequence shown here is derived from an EMBL/GenBank/DDBJ whole genome shotgun (WGS) entry which is preliminary data.</text>
</comment>
<dbReference type="GO" id="GO:0016020">
    <property type="term" value="C:membrane"/>
    <property type="evidence" value="ECO:0007669"/>
    <property type="project" value="UniProtKB-SubCell"/>
</dbReference>
<evidence type="ECO:0000313" key="8">
    <source>
        <dbReference type="EMBL" id="KAJ4147189.1"/>
    </source>
</evidence>
<dbReference type="PANTHER" id="PTHR23504">
    <property type="entry name" value="MAJOR FACILITATOR SUPERFAMILY DOMAIN-CONTAINING PROTEIN 10"/>
    <property type="match status" value="1"/>
</dbReference>
<gene>
    <name evidence="8" type="ORF">LMH87_001729</name>
</gene>
<dbReference type="PROSITE" id="PS50850">
    <property type="entry name" value="MFS"/>
    <property type="match status" value="1"/>
</dbReference>
<evidence type="ECO:0000256" key="4">
    <source>
        <dbReference type="ARBA" id="ARBA00022989"/>
    </source>
</evidence>
<dbReference type="Proteomes" id="UP001144673">
    <property type="component" value="Chromosome 3"/>
</dbReference>
<feature type="transmembrane region" description="Helical" evidence="6">
    <location>
        <begin position="531"/>
        <end position="561"/>
    </location>
</feature>
<protein>
    <recommendedName>
        <fullName evidence="7">Major facilitator superfamily (MFS) profile domain-containing protein</fullName>
    </recommendedName>
</protein>
<feature type="transmembrane region" description="Helical" evidence="6">
    <location>
        <begin position="458"/>
        <end position="480"/>
    </location>
</feature>
<feature type="transmembrane region" description="Helical" evidence="6">
    <location>
        <begin position="224"/>
        <end position="245"/>
    </location>
</feature>
<proteinExistence type="predicted"/>
<feature type="transmembrane region" description="Helical" evidence="6">
    <location>
        <begin position="403"/>
        <end position="422"/>
    </location>
</feature>
<feature type="domain" description="Major facilitator superfamily (MFS) profile" evidence="7">
    <location>
        <begin position="46"/>
        <end position="568"/>
    </location>
</feature>